<sequence length="165" mass="18505">MNNFKYRFLNSFWTLGLCGLMLAFPITWFAQSLLKDNYFWFLAVTVVLVNQAILMLLQKQSGEFTAADLKKLAFAVFLTGVDSALWANWSFSDGFLEGSGTLKMGLFFLIAATYCWLIFKAFLPIYLQLFKLSVPGKEESMLQGLVGNEVDAAPVLPENDDVPTS</sequence>
<accession>A0A1D9MMA0</accession>
<keyword evidence="3" id="KW-1185">Reference proteome</keyword>
<evidence type="ECO:0000313" key="2">
    <source>
        <dbReference type="EMBL" id="AOZ73293.1"/>
    </source>
</evidence>
<feature type="transmembrane region" description="Helical" evidence="1">
    <location>
        <begin position="37"/>
        <end position="57"/>
    </location>
</feature>
<protein>
    <submittedName>
        <fullName evidence="2">Uncharacterized protein</fullName>
    </submittedName>
</protein>
<dbReference type="RefSeq" id="WP_071164756.1">
    <property type="nucleotide sequence ID" value="NZ_CP017812.1"/>
</dbReference>
<feature type="transmembrane region" description="Helical" evidence="1">
    <location>
        <begin position="106"/>
        <end position="127"/>
    </location>
</feature>
<keyword evidence="1" id="KW-0812">Transmembrane</keyword>
<evidence type="ECO:0000256" key="1">
    <source>
        <dbReference type="SAM" id="Phobius"/>
    </source>
</evidence>
<gene>
    <name evidence="2" type="ORF">BK816_08390</name>
</gene>
<proteinExistence type="predicted"/>
<reference evidence="2 3" key="1">
    <citation type="submission" date="2016-10" db="EMBL/GenBank/DDBJ databases">
        <title>Actinomyces aegypiusis sp. nov., isolated from the Aegypius monachus in Qinghai Tibet Plateau China.</title>
        <authorList>
            <person name="Wang Y."/>
        </authorList>
    </citation>
    <scope>NUCLEOTIDE SEQUENCE [LARGE SCALE GENOMIC DNA]</scope>
    <source>
        <strain evidence="2 3">VUL4_3</strain>
    </source>
</reference>
<keyword evidence="1" id="KW-0472">Membrane</keyword>
<evidence type="ECO:0000313" key="3">
    <source>
        <dbReference type="Proteomes" id="UP000176288"/>
    </source>
</evidence>
<feature type="transmembrane region" description="Helical" evidence="1">
    <location>
        <begin position="69"/>
        <end position="86"/>
    </location>
</feature>
<dbReference type="AlphaFoldDB" id="A0A1D9MMA0"/>
<feature type="transmembrane region" description="Helical" evidence="1">
    <location>
        <begin position="12"/>
        <end position="31"/>
    </location>
</feature>
<dbReference type="EMBL" id="CP017812">
    <property type="protein sequence ID" value="AOZ73293.1"/>
    <property type="molecule type" value="Genomic_DNA"/>
</dbReference>
<organism evidence="2 3">
    <name type="scientific">Boudabousia tangfeifanii</name>
    <dbReference type="NCBI Taxonomy" id="1912795"/>
    <lineage>
        <taxon>Bacteria</taxon>
        <taxon>Bacillati</taxon>
        <taxon>Actinomycetota</taxon>
        <taxon>Actinomycetes</taxon>
        <taxon>Actinomycetales</taxon>
        <taxon>Actinomycetaceae</taxon>
        <taxon>Boudabousia</taxon>
    </lineage>
</organism>
<dbReference type="KEGG" id="avu:BK816_08390"/>
<dbReference type="Proteomes" id="UP000176288">
    <property type="component" value="Chromosome"/>
</dbReference>
<keyword evidence="1" id="KW-1133">Transmembrane helix</keyword>
<name>A0A1D9MMA0_9ACTO</name>